<dbReference type="Pfam" id="PF08879">
    <property type="entry name" value="WRC"/>
    <property type="match status" value="1"/>
</dbReference>
<dbReference type="GO" id="GO:0099402">
    <property type="term" value="P:plant organ development"/>
    <property type="evidence" value="ECO:0007669"/>
    <property type="project" value="UniProtKB-ARBA"/>
</dbReference>
<comment type="caution">
    <text evidence="9">The sequence shown here is derived from an EMBL/GenBank/DDBJ whole genome shotgun (WGS) entry which is preliminary data.</text>
</comment>
<feature type="domain" description="QLQ" evidence="7">
    <location>
        <begin position="112"/>
        <end position="147"/>
    </location>
</feature>
<organism evidence="9 10">
    <name type="scientific">Medicago truncatula</name>
    <name type="common">Barrel medic</name>
    <name type="synonym">Medicago tribuloides</name>
    <dbReference type="NCBI Taxonomy" id="3880"/>
    <lineage>
        <taxon>Eukaryota</taxon>
        <taxon>Viridiplantae</taxon>
        <taxon>Streptophyta</taxon>
        <taxon>Embryophyta</taxon>
        <taxon>Tracheophyta</taxon>
        <taxon>Spermatophyta</taxon>
        <taxon>Magnoliopsida</taxon>
        <taxon>eudicotyledons</taxon>
        <taxon>Gunneridae</taxon>
        <taxon>Pentapetalae</taxon>
        <taxon>rosids</taxon>
        <taxon>fabids</taxon>
        <taxon>Fabales</taxon>
        <taxon>Fabaceae</taxon>
        <taxon>Papilionoideae</taxon>
        <taxon>50 kb inversion clade</taxon>
        <taxon>NPAAA clade</taxon>
        <taxon>Hologalegina</taxon>
        <taxon>IRL clade</taxon>
        <taxon>Trifolieae</taxon>
        <taxon>Medicago</taxon>
    </lineage>
</organism>
<name>A0A396IW83_MEDTR</name>
<dbReference type="Proteomes" id="UP000265566">
    <property type="component" value="Chromosome 3"/>
</dbReference>
<evidence type="ECO:0000313" key="9">
    <source>
        <dbReference type="EMBL" id="RHN69700.1"/>
    </source>
</evidence>
<comment type="subcellular location">
    <subcellularLocation>
        <location evidence="1 4 5">Nucleus</location>
    </subcellularLocation>
</comment>
<evidence type="ECO:0000256" key="1">
    <source>
        <dbReference type="ARBA" id="ARBA00004123"/>
    </source>
</evidence>
<dbReference type="PANTHER" id="PTHR31602:SF101">
    <property type="entry name" value="GROWTH-REGULATING FACTOR 7"/>
    <property type="match status" value="1"/>
</dbReference>
<keyword evidence="3 4" id="KW-0539">Nucleus</keyword>
<keyword evidence="5" id="KW-0804">Transcription</keyword>
<feature type="short sequence motif" description="Bipartite nuclear localization signal" evidence="4">
    <location>
        <begin position="192"/>
        <end position="199"/>
    </location>
</feature>
<evidence type="ECO:0000256" key="2">
    <source>
        <dbReference type="ARBA" id="ARBA00008122"/>
    </source>
</evidence>
<feature type="domain" description="WRC" evidence="8">
    <location>
        <begin position="159"/>
        <end position="203"/>
    </location>
</feature>
<dbReference type="GO" id="GO:0005524">
    <property type="term" value="F:ATP binding"/>
    <property type="evidence" value="ECO:0007669"/>
    <property type="project" value="UniProtKB-UniRule"/>
</dbReference>
<evidence type="ECO:0000256" key="3">
    <source>
        <dbReference type="ARBA" id="ARBA00023242"/>
    </source>
</evidence>
<feature type="short sequence motif" description="Bipartite nuclear localization signal" evidence="4">
    <location>
        <begin position="164"/>
        <end position="174"/>
    </location>
</feature>
<dbReference type="GO" id="GO:0006351">
    <property type="term" value="P:DNA-templated transcription"/>
    <property type="evidence" value="ECO:0007669"/>
    <property type="project" value="UniProtKB-UniRule"/>
</dbReference>
<evidence type="ECO:0000256" key="5">
    <source>
        <dbReference type="RuleBase" id="RU367127"/>
    </source>
</evidence>
<sequence length="539" mass="58334">MGEFRVQDKEPKKKTNIVVGSVQSFEGFSNNHHHRSFFHNHDSSSASAADADGYGPTTYNMSFGGDSSALGANAIIDNGGVSLNFQPFHNISASNTTLKGGMAASIGIGYPPFTSAQWRELERQAMIYKYLMASLPVPSHLLSLDGGFNLRLSNRNNTDPEAGRCKRTDGKKWRCSKDVALNNRYCERHMHRGRPRSRKPVELHTNNNSNSHHQIKKARCDSNPFSVPDFTVAVPNPTTRKYGSSSHFLASTPLHPYLQSSLSLHNSSFEGSNKQPRGLEWMLNGDPISLGASNSGWNPLMHNNKLGMTNESSYHNNTESQYLNSFPLYNSSELAQHEKPFPLLLNPLVVPMQTLQSEKPRGFSFIDAWSNTETVENNANTTTTSNNGSASVGKLSLSSLDLSMGGSAVSEEMSTIEMNAAGDDDSTKIALSNWLNSAQPWLGSTPGGPLAEVLRPSNVTSISDATNSNPSSPLTTTNRVESIGTSGTGMVSSPSGVLHNKTLASFSDSSGNSSPNVASSRANSEIALLNKFNHISYVN</sequence>
<dbReference type="InterPro" id="IPR014977">
    <property type="entry name" value="WRC_dom"/>
</dbReference>
<dbReference type="PROSITE" id="PS51666">
    <property type="entry name" value="QLQ"/>
    <property type="match status" value="1"/>
</dbReference>
<gene>
    <name evidence="9" type="ORF">MtrunA17_Chr3g0127641</name>
</gene>
<dbReference type="PANTHER" id="PTHR31602">
    <property type="entry name" value="GROWTH-REGULATING FACTOR 5"/>
    <property type="match status" value="1"/>
</dbReference>
<dbReference type="AlphaFoldDB" id="A0A396IW83"/>
<proteinExistence type="inferred from homology"/>
<comment type="similarity">
    <text evidence="2 5">Belongs to the GRF family.</text>
</comment>
<accession>A0A396IW83</accession>
<dbReference type="Gramene" id="rna18206">
    <property type="protein sequence ID" value="RHN69700.1"/>
    <property type="gene ID" value="gene18206"/>
</dbReference>
<dbReference type="GO" id="GO:0006355">
    <property type="term" value="P:regulation of DNA-templated transcription"/>
    <property type="evidence" value="ECO:0007669"/>
    <property type="project" value="InterPro"/>
</dbReference>
<dbReference type="GO" id="GO:0005634">
    <property type="term" value="C:nucleus"/>
    <property type="evidence" value="ECO:0007669"/>
    <property type="project" value="UniProtKB-SubCell"/>
</dbReference>
<protein>
    <recommendedName>
        <fullName evidence="5">Growth-regulating factor</fullName>
    </recommendedName>
</protein>
<keyword evidence="5" id="KW-0805">Transcription regulation</keyword>
<dbReference type="EMBL" id="PSQE01000003">
    <property type="protein sequence ID" value="RHN69700.1"/>
    <property type="molecule type" value="Genomic_DNA"/>
</dbReference>
<evidence type="ECO:0000259" key="8">
    <source>
        <dbReference type="PROSITE" id="PS51667"/>
    </source>
</evidence>
<dbReference type="InterPro" id="IPR014978">
    <property type="entry name" value="Gln-Leu-Gln_QLQ"/>
</dbReference>
<evidence type="ECO:0000313" key="10">
    <source>
        <dbReference type="Proteomes" id="UP000265566"/>
    </source>
</evidence>
<keyword evidence="5" id="KW-0010">Activator</keyword>
<dbReference type="InterPro" id="IPR031137">
    <property type="entry name" value="GRF"/>
</dbReference>
<evidence type="ECO:0000256" key="4">
    <source>
        <dbReference type="PROSITE-ProRule" id="PRU01002"/>
    </source>
</evidence>
<evidence type="ECO:0000259" key="7">
    <source>
        <dbReference type="PROSITE" id="PS51666"/>
    </source>
</evidence>
<feature type="region of interest" description="Disordered" evidence="6">
    <location>
        <begin position="191"/>
        <end position="214"/>
    </location>
</feature>
<comment type="domain">
    <text evidence="5">The QLQ domain and WRC domain may be involved in protein-protein interaction and DNA-binding, respectively.</text>
</comment>
<reference evidence="10" key="1">
    <citation type="journal article" date="2018" name="Nat. Plants">
        <title>Whole-genome landscape of Medicago truncatula symbiotic genes.</title>
        <authorList>
            <person name="Pecrix Y."/>
            <person name="Staton S.E."/>
            <person name="Sallet E."/>
            <person name="Lelandais-Briere C."/>
            <person name="Moreau S."/>
            <person name="Carrere S."/>
            <person name="Blein T."/>
            <person name="Jardinaud M.F."/>
            <person name="Latrasse D."/>
            <person name="Zouine M."/>
            <person name="Zahm M."/>
            <person name="Kreplak J."/>
            <person name="Mayjonade B."/>
            <person name="Satge C."/>
            <person name="Perez M."/>
            <person name="Cauet S."/>
            <person name="Marande W."/>
            <person name="Chantry-Darmon C."/>
            <person name="Lopez-Roques C."/>
            <person name="Bouchez O."/>
            <person name="Berard A."/>
            <person name="Debelle F."/>
            <person name="Munos S."/>
            <person name="Bendahmane A."/>
            <person name="Berges H."/>
            <person name="Niebel A."/>
            <person name="Buitink J."/>
            <person name="Frugier F."/>
            <person name="Benhamed M."/>
            <person name="Crespi M."/>
            <person name="Gouzy J."/>
            <person name="Gamas P."/>
        </authorList>
    </citation>
    <scope>NUCLEOTIDE SEQUENCE [LARGE SCALE GENOMIC DNA]</scope>
    <source>
        <strain evidence="10">cv. Jemalong A17</strain>
    </source>
</reference>
<evidence type="ECO:0000256" key="6">
    <source>
        <dbReference type="SAM" id="MobiDB-lite"/>
    </source>
</evidence>
<comment type="function">
    <text evidence="5">Transcription activator.</text>
</comment>
<dbReference type="PROSITE" id="PS51667">
    <property type="entry name" value="WRC"/>
    <property type="match status" value="1"/>
</dbReference>
<dbReference type="SMART" id="SM00951">
    <property type="entry name" value="QLQ"/>
    <property type="match status" value="1"/>
</dbReference>
<dbReference type="Pfam" id="PF08880">
    <property type="entry name" value="QLQ"/>
    <property type="match status" value="1"/>
</dbReference>